<dbReference type="InterPro" id="IPR014718">
    <property type="entry name" value="GH-type_carb-bd"/>
</dbReference>
<dbReference type="RefSeq" id="WP_106515921.1">
    <property type="nucleotide sequence ID" value="NZ_PXYI01000013.1"/>
</dbReference>
<proteinExistence type="predicted"/>
<protein>
    <submittedName>
        <fullName evidence="1">Aldose 1-epimerase</fullName>
    </submittedName>
</protein>
<dbReference type="Proteomes" id="UP000241167">
    <property type="component" value="Unassembled WGS sequence"/>
</dbReference>
<dbReference type="AlphaFoldDB" id="A0A2P7QEW1"/>
<dbReference type="CDD" id="cd09021">
    <property type="entry name" value="Aldose_epim_Ec_YphB"/>
    <property type="match status" value="1"/>
</dbReference>
<evidence type="ECO:0000313" key="1">
    <source>
        <dbReference type="EMBL" id="PSJ36474.1"/>
    </source>
</evidence>
<reference evidence="1 2" key="1">
    <citation type="submission" date="2018-03" db="EMBL/GenBank/DDBJ databases">
        <title>The draft genome of Sphingosinicella sp. GL-C-18.</title>
        <authorList>
            <person name="Liu L."/>
            <person name="Li L."/>
            <person name="Liang L."/>
            <person name="Zhang X."/>
            <person name="Wang T."/>
        </authorList>
    </citation>
    <scope>NUCLEOTIDE SEQUENCE [LARGE SCALE GENOMIC DNA]</scope>
    <source>
        <strain evidence="1 2">GL-C-18</strain>
    </source>
</reference>
<accession>A0A2P7QEW1</accession>
<dbReference type="GO" id="GO:0030246">
    <property type="term" value="F:carbohydrate binding"/>
    <property type="evidence" value="ECO:0007669"/>
    <property type="project" value="InterPro"/>
</dbReference>
<dbReference type="Pfam" id="PF01263">
    <property type="entry name" value="Aldose_epim"/>
    <property type="match status" value="1"/>
</dbReference>
<organism evidence="1 2">
    <name type="scientific">Allosphingosinicella deserti</name>
    <dbReference type="NCBI Taxonomy" id="2116704"/>
    <lineage>
        <taxon>Bacteria</taxon>
        <taxon>Pseudomonadati</taxon>
        <taxon>Pseudomonadota</taxon>
        <taxon>Alphaproteobacteria</taxon>
        <taxon>Sphingomonadales</taxon>
        <taxon>Sphingomonadaceae</taxon>
        <taxon>Allosphingosinicella</taxon>
    </lineage>
</organism>
<gene>
    <name evidence="1" type="ORF">C7I55_25720</name>
</gene>
<dbReference type="InterPro" id="IPR011013">
    <property type="entry name" value="Gal_mutarotase_sf_dom"/>
</dbReference>
<name>A0A2P7QEW1_9SPHN</name>
<sequence length="297" mass="32892">MTDDSPTLSSGTLTLVLAPSKGGSIARFDYRSPDSGDIPVFRGLDADEQSILAYGNFPLVPFVNRIRDGRFSFRGREISLSLNLPGDASPLHGQGWTSAWEVVRLEDGEAELVFRHEPGEWPWAYEARQIFALDDAGLTMTLSCTNRSDEPMPCGLGHHPYFPCTAETRLDTEVESVWTIDDKVLPIEKVWAEGRYDLRNRLVCGQDLDHGFGGWGGVARIEDPSLPFRIQIRSDDAKFFQVYSPAEGGIFVAEPVTHANAALNEPEGLWPELGIEILDPGESMSLTMRVDVTPRLI</sequence>
<dbReference type="GO" id="GO:0005975">
    <property type="term" value="P:carbohydrate metabolic process"/>
    <property type="evidence" value="ECO:0007669"/>
    <property type="project" value="InterPro"/>
</dbReference>
<comment type="caution">
    <text evidence="1">The sequence shown here is derived from an EMBL/GenBank/DDBJ whole genome shotgun (WGS) entry which is preliminary data.</text>
</comment>
<dbReference type="Gene3D" id="2.70.98.10">
    <property type="match status" value="1"/>
</dbReference>
<dbReference type="GO" id="GO:0016853">
    <property type="term" value="F:isomerase activity"/>
    <property type="evidence" value="ECO:0007669"/>
    <property type="project" value="InterPro"/>
</dbReference>
<dbReference type="InterPro" id="IPR008183">
    <property type="entry name" value="Aldose_1/G6P_1-epimerase"/>
</dbReference>
<dbReference type="OrthoDB" id="9796517at2"/>
<evidence type="ECO:0000313" key="2">
    <source>
        <dbReference type="Proteomes" id="UP000241167"/>
    </source>
</evidence>
<dbReference type="EMBL" id="PXYI01000013">
    <property type="protein sequence ID" value="PSJ36474.1"/>
    <property type="molecule type" value="Genomic_DNA"/>
</dbReference>
<keyword evidence="2" id="KW-1185">Reference proteome</keyword>
<dbReference type="SUPFAM" id="SSF74650">
    <property type="entry name" value="Galactose mutarotase-like"/>
    <property type="match status" value="1"/>
</dbReference>